<keyword evidence="10" id="KW-1185">Reference proteome</keyword>
<keyword evidence="3" id="KW-0804">Transcription</keyword>
<dbReference type="SUPFAM" id="SSF46689">
    <property type="entry name" value="Homeodomain-like"/>
    <property type="match status" value="2"/>
</dbReference>
<evidence type="ECO:0000256" key="3">
    <source>
        <dbReference type="ARBA" id="ARBA00023163"/>
    </source>
</evidence>
<feature type="compositionally biased region" description="Basic residues" evidence="5">
    <location>
        <begin position="427"/>
        <end position="447"/>
    </location>
</feature>
<keyword evidence="1" id="KW-0805">Transcription regulation</keyword>
<proteinExistence type="predicted"/>
<dbReference type="eggNOG" id="KOG0048">
    <property type="taxonomic scope" value="Eukaryota"/>
</dbReference>
<evidence type="ECO:0000313" key="10">
    <source>
        <dbReference type="Proteomes" id="UP000011777"/>
    </source>
</evidence>
<dbReference type="HOGENOM" id="CLU_021117_1_0_1"/>
<evidence type="ECO:0000259" key="7">
    <source>
        <dbReference type="PROSITE" id="PS51293"/>
    </source>
</evidence>
<feature type="region of interest" description="Disordered" evidence="5">
    <location>
        <begin position="510"/>
        <end position="539"/>
    </location>
</feature>
<feature type="region of interest" description="Disordered" evidence="5">
    <location>
        <begin position="569"/>
        <end position="642"/>
    </location>
</feature>
<organism evidence="9 10">
    <name type="scientific">Candida maltosa (strain Xu316)</name>
    <name type="common">Yeast</name>
    <dbReference type="NCBI Taxonomy" id="1245528"/>
    <lineage>
        <taxon>Eukaryota</taxon>
        <taxon>Fungi</taxon>
        <taxon>Dikarya</taxon>
        <taxon>Ascomycota</taxon>
        <taxon>Saccharomycotina</taxon>
        <taxon>Pichiomycetes</taxon>
        <taxon>Debaryomycetaceae</taxon>
        <taxon>Candida/Lodderomyces clade</taxon>
        <taxon>Candida</taxon>
    </lineage>
</organism>
<feature type="compositionally biased region" description="Basic and acidic residues" evidence="5">
    <location>
        <begin position="520"/>
        <end position="533"/>
    </location>
</feature>
<protein>
    <submittedName>
        <fullName evidence="9">Uncharacterized protein</fullName>
    </submittedName>
</protein>
<feature type="domain" description="HTH myb-type" evidence="8">
    <location>
        <begin position="158"/>
        <end position="205"/>
    </location>
</feature>
<dbReference type="InterPro" id="IPR001005">
    <property type="entry name" value="SANT/Myb"/>
</dbReference>
<dbReference type="GO" id="GO:0042796">
    <property type="term" value="P:snRNA transcription by RNA polymerase III"/>
    <property type="evidence" value="ECO:0007669"/>
    <property type="project" value="TreeGrafter"/>
</dbReference>
<dbReference type="AlphaFoldDB" id="M3HLB8"/>
<dbReference type="InterPro" id="IPR017884">
    <property type="entry name" value="SANT_dom"/>
</dbReference>
<feature type="domain" description="Myb-like" evidence="6">
    <location>
        <begin position="151"/>
        <end position="201"/>
    </location>
</feature>
<dbReference type="PROSITE" id="PS51294">
    <property type="entry name" value="HTH_MYB"/>
    <property type="match status" value="2"/>
</dbReference>
<dbReference type="InterPro" id="IPR051575">
    <property type="entry name" value="Myb-like_DNA-bd"/>
</dbReference>
<dbReference type="STRING" id="1245528.M3HLB8"/>
<dbReference type="InterPro" id="IPR009057">
    <property type="entry name" value="Homeodomain-like_sf"/>
</dbReference>
<dbReference type="GO" id="GO:0001006">
    <property type="term" value="F:RNA polymerase III type 3 promoter sequence-specific DNA binding"/>
    <property type="evidence" value="ECO:0007669"/>
    <property type="project" value="TreeGrafter"/>
</dbReference>
<evidence type="ECO:0000313" key="9">
    <source>
        <dbReference type="EMBL" id="EMG48202.1"/>
    </source>
</evidence>
<dbReference type="GO" id="GO:0042795">
    <property type="term" value="P:snRNA transcription by RNA polymerase II"/>
    <property type="evidence" value="ECO:0007669"/>
    <property type="project" value="TreeGrafter"/>
</dbReference>
<name>M3HLB8_CANMX</name>
<dbReference type="Pfam" id="PF00249">
    <property type="entry name" value="Myb_DNA-binding"/>
    <property type="match status" value="3"/>
</dbReference>
<dbReference type="InterPro" id="IPR017930">
    <property type="entry name" value="Myb_dom"/>
</dbReference>
<feature type="domain" description="Myb-like" evidence="6">
    <location>
        <begin position="98"/>
        <end position="148"/>
    </location>
</feature>
<dbReference type="PROSITE" id="PS50090">
    <property type="entry name" value="MYB_LIKE"/>
    <property type="match status" value="3"/>
</dbReference>
<dbReference type="EMBL" id="AOGT01001205">
    <property type="protein sequence ID" value="EMG48202.1"/>
    <property type="molecule type" value="Genomic_DNA"/>
</dbReference>
<feature type="compositionally biased region" description="Basic and acidic residues" evidence="5">
    <location>
        <begin position="242"/>
        <end position="257"/>
    </location>
</feature>
<feature type="region of interest" description="Disordered" evidence="5">
    <location>
        <begin position="358"/>
        <end position="384"/>
    </location>
</feature>
<keyword evidence="2" id="KW-0238">DNA-binding</keyword>
<dbReference type="FunFam" id="1.10.10.60:FF:000016">
    <property type="entry name" value="Transcriptional activator Myb isoform A"/>
    <property type="match status" value="1"/>
</dbReference>
<feature type="region of interest" description="Disordered" evidence="5">
    <location>
        <begin position="241"/>
        <end position="295"/>
    </location>
</feature>
<feature type="domain" description="SANT" evidence="7">
    <location>
        <begin position="101"/>
        <end position="154"/>
    </location>
</feature>
<dbReference type="GO" id="GO:0019185">
    <property type="term" value="C:snRNA-activating protein complex"/>
    <property type="evidence" value="ECO:0007669"/>
    <property type="project" value="TreeGrafter"/>
</dbReference>
<evidence type="ECO:0000259" key="6">
    <source>
        <dbReference type="PROSITE" id="PS50090"/>
    </source>
</evidence>
<dbReference type="OrthoDB" id="2143914at2759"/>
<dbReference type="PROSITE" id="PS51293">
    <property type="entry name" value="SANT"/>
    <property type="match status" value="1"/>
</dbReference>
<evidence type="ECO:0000259" key="8">
    <source>
        <dbReference type="PROSITE" id="PS51294"/>
    </source>
</evidence>
<feature type="compositionally biased region" description="Low complexity" evidence="5">
    <location>
        <begin position="404"/>
        <end position="415"/>
    </location>
</feature>
<evidence type="ECO:0000256" key="2">
    <source>
        <dbReference type="ARBA" id="ARBA00023125"/>
    </source>
</evidence>
<feature type="domain" description="Myb-like" evidence="6">
    <location>
        <begin position="41"/>
        <end position="97"/>
    </location>
</feature>
<dbReference type="SMART" id="SM00717">
    <property type="entry name" value="SANT"/>
    <property type="match status" value="3"/>
</dbReference>
<feature type="region of interest" description="Disordered" evidence="5">
    <location>
        <begin position="401"/>
        <end position="447"/>
    </location>
</feature>
<comment type="caution">
    <text evidence="9">The sequence shown here is derived from an EMBL/GenBank/DDBJ whole genome shotgun (WGS) entry which is preliminary data.</text>
</comment>
<reference evidence="9 10" key="1">
    <citation type="submission" date="2013-02" db="EMBL/GenBank/DDBJ databases">
        <title>Genome sequence of Candida maltosa Xu316, a potential industrial strain for xylitol and ethanol production.</title>
        <authorList>
            <person name="Yu J."/>
            <person name="Wang Q."/>
            <person name="Geng X."/>
            <person name="Bao W."/>
            <person name="He P."/>
            <person name="Cai J."/>
        </authorList>
    </citation>
    <scope>NUCLEOTIDE SEQUENCE [LARGE SCALE GENOMIC DNA]</scope>
    <source>
        <strain evidence="10">Xu316</strain>
    </source>
</reference>
<evidence type="ECO:0000256" key="1">
    <source>
        <dbReference type="ARBA" id="ARBA00023015"/>
    </source>
</evidence>
<dbReference type="CDD" id="cd00167">
    <property type="entry name" value="SANT"/>
    <property type="match status" value="3"/>
</dbReference>
<feature type="domain" description="HTH myb-type" evidence="8">
    <location>
        <begin position="98"/>
        <end position="152"/>
    </location>
</feature>
<keyword evidence="4" id="KW-0539">Nucleus</keyword>
<evidence type="ECO:0000256" key="4">
    <source>
        <dbReference type="ARBA" id="ARBA00023242"/>
    </source>
</evidence>
<feature type="compositionally biased region" description="Low complexity" evidence="5">
    <location>
        <begin position="272"/>
        <end position="285"/>
    </location>
</feature>
<feature type="compositionally biased region" description="Low complexity" evidence="5">
    <location>
        <begin position="569"/>
        <end position="582"/>
    </location>
</feature>
<dbReference type="PANTHER" id="PTHR46621">
    <property type="entry name" value="SNRNA-ACTIVATING PROTEIN COMPLEX SUBUNIT 4"/>
    <property type="match status" value="1"/>
</dbReference>
<evidence type="ECO:0000256" key="5">
    <source>
        <dbReference type="SAM" id="MobiDB-lite"/>
    </source>
</evidence>
<accession>M3HLB8</accession>
<dbReference type="PANTHER" id="PTHR46621:SF1">
    <property type="entry name" value="SNRNA-ACTIVATING PROTEIN COMPLEX SUBUNIT 4"/>
    <property type="match status" value="1"/>
</dbReference>
<dbReference type="Proteomes" id="UP000011777">
    <property type="component" value="Unassembled WGS sequence"/>
</dbReference>
<feature type="compositionally biased region" description="Acidic residues" evidence="5">
    <location>
        <begin position="617"/>
        <end position="640"/>
    </location>
</feature>
<sequence>MSSSERETSDASTTTKKRVVQIDPLAITESLGFQTFRKGGRKPWTKEEDAKLLSLVESKYPAPVDPDQVNWEAIAQIVSPDELRKGKDCRKRWSNSLDPSLRKGKWTPEEDELLVKAYEKHGASWLKVSQEIEGRTDDQCAKRYMEVLDPKTKNRLKPWSMEEDLKLIQQIKIHGTKWRTVCSSFESRPSLTCRNRWRKLVTDVVRGKADPLIKQEVEKVTQHTDESNENKETNILEVLSKQQEELTRNNRSNDIKRPRSVSKKSKNDIRDSASSISRSISVADSTTSNGSTREVEWRYTLTPNNESNKDTSFVDGNLFENGNGGLIANQKLVQYLVSYAKRNQLNVTVHQHIHHHYGANRGESNDRSNNSAPNGYYVEPEDQSSRAQHFNYLPSLVQVPKLNSSQSSPSNSSHGESSKLSPAATQHHYHHHHHHHHHGEKGKKIHQPNHNKITIDNFDSATGSDFDSNRESDLMKLLNNTEDFNRQREITPSSNPLTPLTQAVEYVEAEDNQKAKRRKLDKEVQKRLQHDIPSEDEEELDFWETMRNLTDLSVVNSNPNVNTAAAANTSVNAQTQTQTQTPYSQKPVSQHHPLHYHNSNTRENTPKPVVKHSNNNSDDEEDDEDDEEDEEDEEGLDEEDKVLAREVGEVGVDQETLNSYGLFYNVYTREGSTFPDLQSPQHNQQQQKYSVYDQWGGGFGMIPFNPS</sequence>
<dbReference type="Gene3D" id="1.10.10.60">
    <property type="entry name" value="Homeodomain-like"/>
    <property type="match status" value="3"/>
</dbReference>
<dbReference type="OMA" id="NITVHQH"/>
<dbReference type="GO" id="GO:0000978">
    <property type="term" value="F:RNA polymerase II cis-regulatory region sequence-specific DNA binding"/>
    <property type="evidence" value="ECO:0007669"/>
    <property type="project" value="TreeGrafter"/>
</dbReference>
<gene>
    <name evidence="9" type="ORF">G210_1275</name>
</gene>